<accession>A0A1D2VAH4</accession>
<sequence length="900" mass="100369">MASSISSHYYSSVSVKPLSYNINDNDLTLTLESDDENINYSSISTLNRNNTNFNNNNNNNDNNKNKIFNLKRRITKMNNRNKISNNNNTTASTTTTTTTSTNSISSNDIKNNLDNVDNDDSLYNSDPILALITSDKIIPSSLQNVVQNLPLSDKPLIKYINKAFNCYQDLINLNNFSTSWEFKFLEKISDLNFSSFPIPIPKENQNLNSNPNPNSNSSSSSEFYLKIAKLIINKSLEIHQYIYELNPNINEINKILSSFTAQQFISDAGCILTELSLKIIKLKNELHDKINIVYSKSKLLIINSDLEDLLKNCNDSSLSNVDSQSFKITKDLESTLLSYKTFVSTLLSQLNLAIENNNDTEIDETLQVISDLEKMFLAVKQKLNHGFDEDDEGYLSSASIRSTKSNFSRKSTASSFNMERRPTNNINNINNNLNRTFYNNQHLSSNTSSNIPPITLENITTTTTDNNNKNIKKENQKHEILNPLPKPQFTTSFASSSTPENISNESIQQNIPQATSTPPPNVPVKLNFEEPFIKSVETTRSSSSSTNFENDTLYEPLGDNEGMETSIINIKKLQSLHTASGSAYVFTPGSHRSSFSSGSTSMTLVNHHAGNTGKKKSTISSEMPYLLNAFDNARQVEHDLIDIIEEANLGNSILGNRKNHKVLRKSSIGQLNNNNNKNKSNSFSLNYTLNKNDQDKKEIMEDDGHLLEYAGNKVGNTSKLFARTNFIKSLTPRPFVQKPIIAGVSNSSNLTSLSNPLIVKTEVINGNKVGGGLLSKFNLLSPSTSKNNLSQYSTPKVRKTIDNRTFSSRRGSMRSLSGNELGLVTMASKNSVLGSPLTLDADFKQRNLLMGIESDNENSENSEDEDSDSNSDSEEADDEESFDEDISENDDFEELANEID</sequence>
<dbReference type="OrthoDB" id="4021219at2759"/>
<organism evidence="2 3">
    <name type="scientific">Ascoidea rubescens DSM 1968</name>
    <dbReference type="NCBI Taxonomy" id="1344418"/>
    <lineage>
        <taxon>Eukaryota</taxon>
        <taxon>Fungi</taxon>
        <taxon>Dikarya</taxon>
        <taxon>Ascomycota</taxon>
        <taxon>Saccharomycotina</taxon>
        <taxon>Saccharomycetes</taxon>
        <taxon>Ascoideaceae</taxon>
        <taxon>Ascoidea</taxon>
    </lineage>
</organism>
<evidence type="ECO:0000256" key="1">
    <source>
        <dbReference type="SAM" id="MobiDB-lite"/>
    </source>
</evidence>
<feature type="compositionally biased region" description="Polar residues" evidence="1">
    <location>
        <begin position="536"/>
        <end position="550"/>
    </location>
</feature>
<protein>
    <submittedName>
        <fullName evidence="2">Uncharacterized protein</fullName>
    </submittedName>
</protein>
<dbReference type="InParanoid" id="A0A1D2VAH4"/>
<reference evidence="3" key="1">
    <citation type="submission" date="2016-05" db="EMBL/GenBank/DDBJ databases">
        <title>Comparative genomics of biotechnologically important yeasts.</title>
        <authorList>
            <consortium name="DOE Joint Genome Institute"/>
            <person name="Riley R."/>
            <person name="Haridas S."/>
            <person name="Wolfe K.H."/>
            <person name="Lopes M.R."/>
            <person name="Hittinger C.T."/>
            <person name="Goker M."/>
            <person name="Salamov A."/>
            <person name="Wisecaver J."/>
            <person name="Long T.M."/>
            <person name="Aerts A.L."/>
            <person name="Barry K."/>
            <person name="Choi C."/>
            <person name="Clum A."/>
            <person name="Coughlan A.Y."/>
            <person name="Deshpande S."/>
            <person name="Douglass A.P."/>
            <person name="Hanson S.J."/>
            <person name="Klenk H.-P."/>
            <person name="Labutti K."/>
            <person name="Lapidus A."/>
            <person name="Lindquist E."/>
            <person name="Lipzen A."/>
            <person name="Meier-Kolthoff J.P."/>
            <person name="Ohm R.A."/>
            <person name="Otillar R.P."/>
            <person name="Pangilinan J."/>
            <person name="Peng Y."/>
            <person name="Rokas A."/>
            <person name="Rosa C.A."/>
            <person name="Scheuner C."/>
            <person name="Sibirny A.A."/>
            <person name="Slot J.C."/>
            <person name="Stielow J.B."/>
            <person name="Sun H."/>
            <person name="Kurtzman C.P."/>
            <person name="Blackwell M."/>
            <person name="Grigoriev I.V."/>
            <person name="Jeffries T.W."/>
        </authorList>
    </citation>
    <scope>NUCLEOTIDE SEQUENCE [LARGE SCALE GENOMIC DNA]</scope>
    <source>
        <strain evidence="3">DSM 1968</strain>
    </source>
</reference>
<feature type="compositionally biased region" description="Acidic residues" evidence="1">
    <location>
        <begin position="854"/>
        <end position="900"/>
    </location>
</feature>
<dbReference type="Proteomes" id="UP000095038">
    <property type="component" value="Unassembled WGS sequence"/>
</dbReference>
<dbReference type="EMBL" id="KV454491">
    <property type="protein sequence ID" value="ODV58599.1"/>
    <property type="molecule type" value="Genomic_DNA"/>
</dbReference>
<evidence type="ECO:0000313" key="2">
    <source>
        <dbReference type="EMBL" id="ODV58599.1"/>
    </source>
</evidence>
<keyword evidence="3" id="KW-1185">Reference proteome</keyword>
<feature type="compositionally biased region" description="Polar residues" evidence="1">
    <location>
        <begin position="488"/>
        <end position="506"/>
    </location>
</feature>
<feature type="region of interest" description="Disordered" evidence="1">
    <location>
        <begin position="482"/>
        <end position="506"/>
    </location>
</feature>
<dbReference type="RefSeq" id="XP_020044906.1">
    <property type="nucleotide sequence ID" value="XM_020188537.1"/>
</dbReference>
<dbReference type="AlphaFoldDB" id="A0A1D2VAH4"/>
<dbReference type="GeneID" id="30962173"/>
<feature type="region of interest" description="Disordered" evidence="1">
    <location>
        <begin position="78"/>
        <end position="103"/>
    </location>
</feature>
<proteinExistence type="predicted"/>
<name>A0A1D2VAH4_9ASCO</name>
<feature type="region of interest" description="Disordered" evidence="1">
    <location>
        <begin position="853"/>
        <end position="900"/>
    </location>
</feature>
<feature type="region of interest" description="Disordered" evidence="1">
    <location>
        <begin position="536"/>
        <end position="556"/>
    </location>
</feature>
<gene>
    <name evidence="2" type="ORF">ASCRUDRAFT_10181</name>
</gene>
<evidence type="ECO:0000313" key="3">
    <source>
        <dbReference type="Proteomes" id="UP000095038"/>
    </source>
</evidence>